<organism evidence="2">
    <name type="scientific">Anisakis simplex</name>
    <name type="common">Herring worm</name>
    <dbReference type="NCBI Taxonomy" id="6269"/>
    <lineage>
        <taxon>Eukaryota</taxon>
        <taxon>Metazoa</taxon>
        <taxon>Ecdysozoa</taxon>
        <taxon>Nematoda</taxon>
        <taxon>Chromadorea</taxon>
        <taxon>Rhabditida</taxon>
        <taxon>Spirurina</taxon>
        <taxon>Ascaridomorpha</taxon>
        <taxon>Ascaridoidea</taxon>
        <taxon>Anisakidae</taxon>
        <taxon>Anisakis</taxon>
        <taxon>Anisakis simplex complex</taxon>
    </lineage>
</organism>
<evidence type="ECO:0000256" key="1">
    <source>
        <dbReference type="SAM" id="MobiDB-lite"/>
    </source>
</evidence>
<proteinExistence type="predicted"/>
<dbReference type="WBParaSite" id="ASIM_0001345401-mRNA-1">
    <property type="protein sequence ID" value="ASIM_0001345401-mRNA-1"/>
    <property type="gene ID" value="ASIM_0001345401"/>
</dbReference>
<accession>A0A0M3JYD9</accession>
<reference evidence="2" key="1">
    <citation type="submission" date="2017-02" db="UniProtKB">
        <authorList>
            <consortium name="WormBaseParasite"/>
        </authorList>
    </citation>
    <scope>IDENTIFICATION</scope>
</reference>
<name>A0A0M3JYD9_ANISI</name>
<dbReference type="AlphaFoldDB" id="A0A0M3JYD9"/>
<evidence type="ECO:0000313" key="2">
    <source>
        <dbReference type="WBParaSite" id="ASIM_0001345401-mRNA-1"/>
    </source>
</evidence>
<protein>
    <submittedName>
        <fullName evidence="2">DEP domain-containing protein</fullName>
    </submittedName>
</protein>
<feature type="region of interest" description="Disordered" evidence="1">
    <location>
        <begin position="107"/>
        <end position="130"/>
    </location>
</feature>
<sequence>LADKGPNENQMNMIETMSWLIDAYFEEGTSGEWRKGLRGKRLSKELRASQLDRREALAAGSRERLKRLKPSFKSKLSRDFVRFRGFVKKTYMRDEAPVMPIVSAAPPSELHASETENAGKSDQPFKSSPTNQANKWVHACCRCGLSPLLKEFSALRKYMPDNIKTEAFNKNANKNRFVSCATELIVCVRPRTLYSFDVSTSPKAI</sequence>
<feature type="compositionally biased region" description="Polar residues" evidence="1">
    <location>
        <begin position="120"/>
        <end position="130"/>
    </location>
</feature>